<keyword evidence="1" id="KW-1133">Transmembrane helix</keyword>
<feature type="transmembrane region" description="Helical" evidence="1">
    <location>
        <begin position="16"/>
        <end position="36"/>
    </location>
</feature>
<protein>
    <submittedName>
        <fullName evidence="2">Uncharacterized protein</fullName>
    </submittedName>
</protein>
<keyword evidence="1" id="KW-0812">Transmembrane</keyword>
<dbReference type="EMBL" id="JAHVHP010000001">
    <property type="protein sequence ID" value="MBY5950404.1"/>
    <property type="molecule type" value="Genomic_DNA"/>
</dbReference>
<organism evidence="2 3">
    <name type="scientific">Algoriphagus marincola</name>
    <dbReference type="NCBI Taxonomy" id="264027"/>
    <lineage>
        <taxon>Bacteria</taxon>
        <taxon>Pseudomonadati</taxon>
        <taxon>Bacteroidota</taxon>
        <taxon>Cytophagia</taxon>
        <taxon>Cytophagales</taxon>
        <taxon>Cyclobacteriaceae</taxon>
        <taxon>Algoriphagus</taxon>
    </lineage>
</organism>
<dbReference type="Proteomes" id="UP000766609">
    <property type="component" value="Unassembled WGS sequence"/>
</dbReference>
<gene>
    <name evidence="2" type="ORF">KUV23_05430</name>
</gene>
<reference evidence="2 3" key="1">
    <citation type="submission" date="2021-06" db="EMBL/GenBank/DDBJ databases">
        <title>44 bacteria genomes isolated from Dapeng, Shenzhen.</title>
        <authorList>
            <person name="Zheng W."/>
            <person name="Yu S."/>
            <person name="Huang Y."/>
        </authorList>
    </citation>
    <scope>NUCLEOTIDE SEQUENCE [LARGE SCALE GENOMIC DNA]</scope>
    <source>
        <strain evidence="2 3">DP5N14-6</strain>
    </source>
</reference>
<evidence type="ECO:0000313" key="2">
    <source>
        <dbReference type="EMBL" id="MBY5950404.1"/>
    </source>
</evidence>
<feature type="transmembrane region" description="Helical" evidence="1">
    <location>
        <begin position="48"/>
        <end position="68"/>
    </location>
</feature>
<evidence type="ECO:0000313" key="3">
    <source>
        <dbReference type="Proteomes" id="UP000766609"/>
    </source>
</evidence>
<dbReference type="RefSeq" id="WP_134201678.1">
    <property type="nucleotide sequence ID" value="NZ_JAHVHP010000001.1"/>
</dbReference>
<proteinExistence type="predicted"/>
<keyword evidence="3" id="KW-1185">Reference proteome</keyword>
<comment type="caution">
    <text evidence="2">The sequence shown here is derived from an EMBL/GenBank/DDBJ whole genome shotgun (WGS) entry which is preliminary data.</text>
</comment>
<sequence length="88" mass="9777">MENKSKLELQKGLKSLRAILAIIGLLMLGFIGYYGMTVWRDGWNQNHSLGLGALVMLAAVFTMIAARAKGIEKQLEKLEEDPNSKKTL</sequence>
<keyword evidence="1" id="KW-0472">Membrane</keyword>
<name>A0ABS7N245_9BACT</name>
<accession>A0ABS7N245</accession>
<evidence type="ECO:0000256" key="1">
    <source>
        <dbReference type="SAM" id="Phobius"/>
    </source>
</evidence>